<feature type="transmembrane region" description="Helical" evidence="4">
    <location>
        <begin position="105"/>
        <end position="123"/>
    </location>
</feature>
<feature type="transmembrane region" description="Helical" evidence="4">
    <location>
        <begin position="68"/>
        <end position="90"/>
    </location>
</feature>
<dbReference type="SUPFAM" id="SSF46689">
    <property type="entry name" value="Homeodomain-like"/>
    <property type="match status" value="1"/>
</dbReference>
<dbReference type="RefSeq" id="WP_376921276.1">
    <property type="nucleotide sequence ID" value="NZ_JBHRSW010000047.1"/>
</dbReference>
<evidence type="ECO:0000313" key="6">
    <source>
        <dbReference type="EMBL" id="MFC3123161.1"/>
    </source>
</evidence>
<dbReference type="InterPro" id="IPR018060">
    <property type="entry name" value="HTH_AraC"/>
</dbReference>
<reference evidence="7" key="1">
    <citation type="journal article" date="2019" name="Int. J. Syst. Evol. Microbiol.">
        <title>The Global Catalogue of Microorganisms (GCM) 10K type strain sequencing project: providing services to taxonomists for standard genome sequencing and annotation.</title>
        <authorList>
            <consortium name="The Broad Institute Genomics Platform"/>
            <consortium name="The Broad Institute Genome Sequencing Center for Infectious Disease"/>
            <person name="Wu L."/>
            <person name="Ma J."/>
        </authorList>
    </citation>
    <scope>NUCLEOTIDE SEQUENCE [LARGE SCALE GENOMIC DNA]</scope>
    <source>
        <strain evidence="7">KCTC 52473</strain>
    </source>
</reference>
<dbReference type="Pfam" id="PF12833">
    <property type="entry name" value="HTH_18"/>
    <property type="match status" value="1"/>
</dbReference>
<evidence type="ECO:0000256" key="3">
    <source>
        <dbReference type="ARBA" id="ARBA00023163"/>
    </source>
</evidence>
<keyword evidence="4" id="KW-0812">Transmembrane</keyword>
<feature type="transmembrane region" description="Helical" evidence="4">
    <location>
        <begin position="12"/>
        <end position="32"/>
    </location>
</feature>
<evidence type="ECO:0000256" key="4">
    <source>
        <dbReference type="SAM" id="Phobius"/>
    </source>
</evidence>
<dbReference type="InterPro" id="IPR009057">
    <property type="entry name" value="Homeodomain-like_sf"/>
</dbReference>
<feature type="transmembrane region" description="Helical" evidence="4">
    <location>
        <begin position="227"/>
        <end position="246"/>
    </location>
</feature>
<dbReference type="PANTHER" id="PTHR43280:SF29">
    <property type="entry name" value="ARAC-FAMILY TRANSCRIPTIONAL REGULATOR"/>
    <property type="match status" value="1"/>
</dbReference>
<keyword evidence="4" id="KW-1133">Transmembrane helix</keyword>
<evidence type="ECO:0000259" key="5">
    <source>
        <dbReference type="PROSITE" id="PS01124"/>
    </source>
</evidence>
<feature type="transmembrane region" description="Helical" evidence="4">
    <location>
        <begin position="143"/>
        <end position="161"/>
    </location>
</feature>
<gene>
    <name evidence="6" type="ORF">ACFOHL_16180</name>
</gene>
<dbReference type="PROSITE" id="PS01124">
    <property type="entry name" value="HTH_ARAC_FAMILY_2"/>
    <property type="match status" value="1"/>
</dbReference>
<dbReference type="EMBL" id="JBHRSW010000047">
    <property type="protein sequence ID" value="MFC3123161.1"/>
    <property type="molecule type" value="Genomic_DNA"/>
</dbReference>
<keyword evidence="7" id="KW-1185">Reference proteome</keyword>
<dbReference type="Gene3D" id="1.10.10.60">
    <property type="entry name" value="Homeodomain-like"/>
    <property type="match status" value="2"/>
</dbReference>
<name>A0ABV7FXK2_9ALTE</name>
<dbReference type="PRINTS" id="PR00032">
    <property type="entry name" value="HTHARAC"/>
</dbReference>
<dbReference type="InterPro" id="IPR018062">
    <property type="entry name" value="HTH_AraC-typ_CS"/>
</dbReference>
<proteinExistence type="predicted"/>
<sequence length="404" mass="45443">MFTESSVLKAPLVFSLSMMTFGQCVLCVSMLISNLREHASNIILTVFFSISGMLAITPVVEMILPNHLVTYFSLSLLGWLMLAPSLWLYVQAMTSTEPWKLSLKMAYHFSPAVLGILVSVLILNLSEQEAHDIFIAGKDINEGYLLTVVVALFITVLFWIVQTTYYSVKIVRQLLHYQALLKSLFANNENRELLWVYWVLCAVVLSWLSLLTLILIDMSGTGIKNGVLLGVVFSLVMVWTLAYWGLRQKPGFEGRYLIAESQAEAEISQDKHGTGESASPAKKKYARSALGAEQSERIAKKIKIAMEEDQLHLDPNISLHILAKHVAISPNYISQTLNETMETTFFDFINKWRIETAKPMIIANEDSVLNIAYAVGFNARSSFYKVFKRETGQTPTEYRKSNGS</sequence>
<dbReference type="PROSITE" id="PS00041">
    <property type="entry name" value="HTH_ARAC_FAMILY_1"/>
    <property type="match status" value="1"/>
</dbReference>
<accession>A0ABV7FXK2</accession>
<feature type="transmembrane region" description="Helical" evidence="4">
    <location>
        <begin position="195"/>
        <end position="215"/>
    </location>
</feature>
<evidence type="ECO:0000313" key="7">
    <source>
        <dbReference type="Proteomes" id="UP001595478"/>
    </source>
</evidence>
<dbReference type="SMART" id="SM00342">
    <property type="entry name" value="HTH_ARAC"/>
    <property type="match status" value="1"/>
</dbReference>
<evidence type="ECO:0000256" key="2">
    <source>
        <dbReference type="ARBA" id="ARBA00023125"/>
    </source>
</evidence>
<evidence type="ECO:0000256" key="1">
    <source>
        <dbReference type="ARBA" id="ARBA00023015"/>
    </source>
</evidence>
<protein>
    <submittedName>
        <fullName evidence="6">Helix-turn-helix domain-containing protein</fullName>
    </submittedName>
</protein>
<keyword evidence="2" id="KW-0238">DNA-binding</keyword>
<keyword evidence="4" id="KW-0472">Membrane</keyword>
<dbReference type="PANTHER" id="PTHR43280">
    <property type="entry name" value="ARAC-FAMILY TRANSCRIPTIONAL REGULATOR"/>
    <property type="match status" value="1"/>
</dbReference>
<organism evidence="6 7">
    <name type="scientific">Agaribacter flavus</name>
    <dbReference type="NCBI Taxonomy" id="1902781"/>
    <lineage>
        <taxon>Bacteria</taxon>
        <taxon>Pseudomonadati</taxon>
        <taxon>Pseudomonadota</taxon>
        <taxon>Gammaproteobacteria</taxon>
        <taxon>Alteromonadales</taxon>
        <taxon>Alteromonadaceae</taxon>
        <taxon>Agaribacter</taxon>
    </lineage>
</organism>
<feature type="transmembrane region" description="Helical" evidence="4">
    <location>
        <begin position="38"/>
        <end position="56"/>
    </location>
</feature>
<dbReference type="InterPro" id="IPR020449">
    <property type="entry name" value="Tscrpt_reg_AraC-type_HTH"/>
</dbReference>
<dbReference type="Proteomes" id="UP001595478">
    <property type="component" value="Unassembled WGS sequence"/>
</dbReference>
<feature type="domain" description="HTH araC/xylS-type" evidence="5">
    <location>
        <begin position="296"/>
        <end position="401"/>
    </location>
</feature>
<comment type="caution">
    <text evidence="6">The sequence shown here is derived from an EMBL/GenBank/DDBJ whole genome shotgun (WGS) entry which is preliminary data.</text>
</comment>
<keyword evidence="3" id="KW-0804">Transcription</keyword>
<keyword evidence="1" id="KW-0805">Transcription regulation</keyword>